<evidence type="ECO:0000313" key="2">
    <source>
        <dbReference type="Proteomes" id="UP000004079"/>
    </source>
</evidence>
<gene>
    <name evidence="1" type="ORF">HMPREF0971_00405</name>
</gene>
<sequence length="44" mass="5302">MQQQKSWTTLKNFPDDFFSAHKRFLKINTNFVNVIIHLKNKAHD</sequence>
<proteinExistence type="predicted"/>
<organism evidence="1 2">
    <name type="scientific">Segatella oris F0302</name>
    <dbReference type="NCBI Taxonomy" id="649760"/>
    <lineage>
        <taxon>Bacteria</taxon>
        <taxon>Pseudomonadati</taxon>
        <taxon>Bacteroidota</taxon>
        <taxon>Bacteroidia</taxon>
        <taxon>Bacteroidales</taxon>
        <taxon>Prevotellaceae</taxon>
        <taxon>Segatella</taxon>
    </lineage>
</organism>
<accession>D1QN69</accession>
<comment type="caution">
    <text evidence="1">The sequence shown here is derived from an EMBL/GenBank/DDBJ whole genome shotgun (WGS) entry which is preliminary data.</text>
</comment>
<protein>
    <submittedName>
        <fullName evidence="1">Uncharacterized protein</fullName>
    </submittedName>
</protein>
<reference evidence="1 2" key="1">
    <citation type="submission" date="2009-11" db="EMBL/GenBank/DDBJ databases">
        <authorList>
            <person name="Weinstock G."/>
            <person name="Sodergren E."/>
            <person name="Clifton S."/>
            <person name="Fulton L."/>
            <person name="Fulton B."/>
            <person name="Courtney L."/>
            <person name="Fronick C."/>
            <person name="Harrison M."/>
            <person name="Strong C."/>
            <person name="Farmer C."/>
            <person name="Delahaunty K."/>
            <person name="Markovic C."/>
            <person name="Hall O."/>
            <person name="Minx P."/>
            <person name="Tomlinson C."/>
            <person name="Mitreva M."/>
            <person name="Nelson J."/>
            <person name="Hou S."/>
            <person name="Wollam A."/>
            <person name="Pepin K.H."/>
            <person name="Johnson M."/>
            <person name="Bhonagiri V."/>
            <person name="Nash W.E."/>
            <person name="Warren W."/>
            <person name="Chinwalla A."/>
            <person name="Mardis E.R."/>
            <person name="Wilson R.K."/>
        </authorList>
    </citation>
    <scope>NUCLEOTIDE SEQUENCE [LARGE SCALE GENOMIC DNA]</scope>
    <source>
        <strain evidence="1 2">F0302</strain>
    </source>
</reference>
<dbReference type="AlphaFoldDB" id="D1QN69"/>
<dbReference type="EMBL" id="ACUZ02000004">
    <property type="protein sequence ID" value="EFB33126.1"/>
    <property type="molecule type" value="Genomic_DNA"/>
</dbReference>
<dbReference type="HOGENOM" id="CLU_3220215_0_0_10"/>
<dbReference type="Proteomes" id="UP000004079">
    <property type="component" value="Unassembled WGS sequence"/>
</dbReference>
<dbReference type="STRING" id="649760.HMPREF0971_00405"/>
<name>D1QN69_9BACT</name>
<evidence type="ECO:0000313" key="1">
    <source>
        <dbReference type="EMBL" id="EFB33126.1"/>
    </source>
</evidence>